<evidence type="ECO:0000313" key="5">
    <source>
        <dbReference type="Proteomes" id="UP000015354"/>
    </source>
</evidence>
<dbReference type="InterPro" id="IPR019734">
    <property type="entry name" value="TPR_rpt"/>
</dbReference>
<keyword evidence="2 3" id="KW-0802">TPR repeat</keyword>
<feature type="repeat" description="TPR" evidence="3">
    <location>
        <begin position="296"/>
        <end position="329"/>
    </location>
</feature>
<gene>
    <name evidence="4" type="ORF">STCU_05619</name>
</gene>
<reference evidence="4 5" key="1">
    <citation type="journal article" date="2013" name="PLoS ONE">
        <title>Predicting the Proteins of Angomonas deanei, Strigomonas culicis and Their Respective Endosymbionts Reveals New Aspects of the Trypanosomatidae Family.</title>
        <authorList>
            <person name="Motta M.C."/>
            <person name="Martins A.C."/>
            <person name="de Souza S.S."/>
            <person name="Catta-Preta C.M."/>
            <person name="Silva R."/>
            <person name="Klein C.C."/>
            <person name="de Almeida L.G."/>
            <person name="de Lima Cunha O."/>
            <person name="Ciapina L.P."/>
            <person name="Brocchi M."/>
            <person name="Colabardini A.C."/>
            <person name="de Araujo Lima B."/>
            <person name="Machado C.R."/>
            <person name="de Almeida Soares C.M."/>
            <person name="Probst C.M."/>
            <person name="de Menezes C.B."/>
            <person name="Thompson C.E."/>
            <person name="Bartholomeu D.C."/>
            <person name="Gradia D.F."/>
            <person name="Pavoni D.P."/>
            <person name="Grisard E.C."/>
            <person name="Fantinatti-Garboggini F."/>
            <person name="Marchini F.K."/>
            <person name="Rodrigues-Luiz G.F."/>
            <person name="Wagner G."/>
            <person name="Goldman G.H."/>
            <person name="Fietto J.L."/>
            <person name="Elias M.C."/>
            <person name="Goldman M.H."/>
            <person name="Sagot M.F."/>
            <person name="Pereira M."/>
            <person name="Stoco P.H."/>
            <person name="de Mendonca-Neto R.P."/>
            <person name="Teixeira S.M."/>
            <person name="Maciel T.E."/>
            <person name="de Oliveira Mendes T.A."/>
            <person name="Urmenyi T.P."/>
            <person name="de Souza W."/>
            <person name="Schenkman S."/>
            <person name="de Vasconcelos A.T."/>
        </authorList>
    </citation>
    <scope>NUCLEOTIDE SEQUENCE [LARGE SCALE GENOMIC DNA]</scope>
</reference>
<dbReference type="Pfam" id="PF13414">
    <property type="entry name" value="TPR_11"/>
    <property type="match status" value="1"/>
</dbReference>
<dbReference type="Proteomes" id="UP000015354">
    <property type="component" value="Unassembled WGS sequence"/>
</dbReference>
<dbReference type="PROSITE" id="PS50005">
    <property type="entry name" value="TPR"/>
    <property type="match status" value="3"/>
</dbReference>
<accession>S9VKU2</accession>
<dbReference type="SUPFAM" id="SSF48452">
    <property type="entry name" value="TPR-like"/>
    <property type="match status" value="2"/>
</dbReference>
<name>S9VKU2_9TRYP</name>
<evidence type="ECO:0000256" key="3">
    <source>
        <dbReference type="PROSITE-ProRule" id="PRU00339"/>
    </source>
</evidence>
<dbReference type="PANTHER" id="PTHR44858:SF1">
    <property type="entry name" value="UDP-N-ACETYLGLUCOSAMINE--PEPTIDE N-ACETYLGLUCOSAMINYLTRANSFERASE SPINDLY-RELATED"/>
    <property type="match status" value="1"/>
</dbReference>
<sequence length="673" mass="76098">MSHSREERERIARERFEAARGLKVDRPDQLELALSLLDESLQHNPVNTSALPLLTQLLCRQHDTPSSLCALSMAIKLEERSVTPDLRHVASLYGSRAQLHARQGRTEAAIVDLREAIQLEPDNGVWYYELGQAFNRQKHFFFAVNCYQSALQQEKLDRYKFKCLLGLGSCKVQIGDYASAIAAFSRALETSDTPALRNWIGLAHYLSGSYQKALEQFQKASDQNPQMFEYLLNRGVCAFKLGMDTEAQGFFTNALIQCGSKNPKLLFFRGGTQLLLKLLSQAHWDLEEAIDLAPIPLYIYTKGLVFFAENNLEEAKNCFHRALSADPDAWEYSMHMGIVHHLLGEPFAAVTFYHRALRLKPTQLDLLDLTGLAYAQVGFYPVAVHLFSSCVSLKPHIGVYHFRKAVSQILSKNPYGARESLRELKCLEFSRDGLNHLHSVTLRLLGNYPSSLEYANKAVEEDSMQYTYLFNRAEVLFAMGAYQKCIEDCQRAVQLSEFAEAFFLEGRAHHALGASHESLSSFASAKRLSARLATTPAYNYSVSVVLSVQKRWKEALESIELALRACPTPLISYVHERAKLKQFTGNPRGAVDDFNYVLERQPENFNALLRRAFALRDLRRYDEAALDLAKATSVDPSGVLAEFGKEFFFETECFELCPPGNEDDEEREAISTF</sequence>
<organism evidence="4 5">
    <name type="scientific">Strigomonas culicis</name>
    <dbReference type="NCBI Taxonomy" id="28005"/>
    <lineage>
        <taxon>Eukaryota</taxon>
        <taxon>Discoba</taxon>
        <taxon>Euglenozoa</taxon>
        <taxon>Kinetoplastea</taxon>
        <taxon>Metakinetoplastina</taxon>
        <taxon>Trypanosomatida</taxon>
        <taxon>Trypanosomatidae</taxon>
        <taxon>Strigomonadinae</taxon>
        <taxon>Strigomonas</taxon>
    </lineage>
</organism>
<dbReference type="AlphaFoldDB" id="S9VKU2"/>
<keyword evidence="1" id="KW-0677">Repeat</keyword>
<dbReference type="PANTHER" id="PTHR44858">
    <property type="entry name" value="TETRATRICOPEPTIDE REPEAT PROTEIN 6"/>
    <property type="match status" value="1"/>
</dbReference>
<dbReference type="EMBL" id="ATMH01005619">
    <property type="protein sequence ID" value="EPY27701.1"/>
    <property type="molecule type" value="Genomic_DNA"/>
</dbReference>
<dbReference type="OrthoDB" id="1926212at2759"/>
<dbReference type="Pfam" id="PF13432">
    <property type="entry name" value="TPR_16"/>
    <property type="match status" value="4"/>
</dbReference>
<keyword evidence="5" id="KW-1185">Reference proteome</keyword>
<proteinExistence type="predicted"/>
<feature type="repeat" description="TPR" evidence="3">
    <location>
        <begin position="90"/>
        <end position="123"/>
    </location>
</feature>
<dbReference type="Gene3D" id="1.25.40.10">
    <property type="entry name" value="Tetratricopeptide repeat domain"/>
    <property type="match status" value="5"/>
</dbReference>
<protein>
    <submittedName>
        <fullName evidence="4">TPR Domain containing protein</fullName>
    </submittedName>
</protein>
<evidence type="ECO:0000313" key="4">
    <source>
        <dbReference type="EMBL" id="EPY27701.1"/>
    </source>
</evidence>
<feature type="repeat" description="TPR" evidence="3">
    <location>
        <begin position="194"/>
        <end position="227"/>
    </location>
</feature>
<evidence type="ECO:0000256" key="1">
    <source>
        <dbReference type="ARBA" id="ARBA00022737"/>
    </source>
</evidence>
<dbReference type="GO" id="GO:0046813">
    <property type="term" value="P:receptor-mediated virion attachment to host cell"/>
    <property type="evidence" value="ECO:0007669"/>
    <property type="project" value="TreeGrafter"/>
</dbReference>
<evidence type="ECO:0000256" key="2">
    <source>
        <dbReference type="ARBA" id="ARBA00022803"/>
    </source>
</evidence>
<dbReference type="SMART" id="SM00028">
    <property type="entry name" value="TPR"/>
    <property type="match status" value="11"/>
</dbReference>
<dbReference type="InterPro" id="IPR050498">
    <property type="entry name" value="Ycf3"/>
</dbReference>
<dbReference type="InterPro" id="IPR011990">
    <property type="entry name" value="TPR-like_helical_dom_sf"/>
</dbReference>
<comment type="caution">
    <text evidence="4">The sequence shown here is derived from an EMBL/GenBank/DDBJ whole genome shotgun (WGS) entry which is preliminary data.</text>
</comment>